<dbReference type="InterPro" id="IPR032288">
    <property type="entry name" value="Metallophos_C"/>
</dbReference>
<dbReference type="InterPro" id="IPR004843">
    <property type="entry name" value="Calcineurin-like_PHP"/>
</dbReference>
<dbReference type="SUPFAM" id="SSF56300">
    <property type="entry name" value="Metallo-dependent phosphatases"/>
    <property type="match status" value="1"/>
</dbReference>
<dbReference type="Gene3D" id="3.60.21.10">
    <property type="match status" value="1"/>
</dbReference>
<dbReference type="InterPro" id="IPR051918">
    <property type="entry name" value="STPP_CPPED1"/>
</dbReference>
<dbReference type="GO" id="GO:0016787">
    <property type="term" value="F:hydrolase activity"/>
    <property type="evidence" value="ECO:0007669"/>
    <property type="project" value="InterPro"/>
</dbReference>
<evidence type="ECO:0000313" key="4">
    <source>
        <dbReference type="EMBL" id="SNS79745.1"/>
    </source>
</evidence>
<dbReference type="Pfam" id="PF16370">
    <property type="entry name" value="MetallophosC"/>
    <property type="match status" value="1"/>
</dbReference>
<gene>
    <name evidence="4" type="ORF">SAMN06296052_113113</name>
</gene>
<dbReference type="InterPro" id="IPR006311">
    <property type="entry name" value="TAT_signal"/>
</dbReference>
<protein>
    <submittedName>
        <fullName evidence="4">Calcineurin-like phosphoesterase</fullName>
    </submittedName>
</protein>
<dbReference type="Pfam" id="PF16371">
    <property type="entry name" value="MetallophosN"/>
    <property type="match status" value="1"/>
</dbReference>
<keyword evidence="5" id="KW-1185">Reference proteome</keyword>
<evidence type="ECO:0000259" key="2">
    <source>
        <dbReference type="Pfam" id="PF16370"/>
    </source>
</evidence>
<dbReference type="EMBL" id="FZOQ01000013">
    <property type="protein sequence ID" value="SNS79745.1"/>
    <property type="molecule type" value="Genomic_DNA"/>
</dbReference>
<organism evidence="4 5">
    <name type="scientific">Pontibacter ummariensis</name>
    <dbReference type="NCBI Taxonomy" id="1610492"/>
    <lineage>
        <taxon>Bacteria</taxon>
        <taxon>Pseudomonadati</taxon>
        <taxon>Bacteroidota</taxon>
        <taxon>Cytophagia</taxon>
        <taxon>Cytophagales</taxon>
        <taxon>Hymenobacteraceae</taxon>
        <taxon>Pontibacter</taxon>
    </lineage>
</organism>
<feature type="domain" description="Calcineurin-like phosphoesterase" evidence="1">
    <location>
        <begin position="179"/>
        <end position="335"/>
    </location>
</feature>
<sequence length="509" mass="57734">MTMSQKRRTFLKSLGLAGVGVTLTPNLLQAQPRKPVRGKDLSIVTLSGKVQANGKGLAGVAVTDGYNVVLTDASGRYELESNATAEFVYISIPRGYDFPNEQRVARFYRRINPDRGRFKADFTLQPLAQDDTRHNFVVWADPQIISEADAAELKTKTAPDLKQLVGSYPKDTLFHGVGCGDLVWDKFELFEDYQQALAIAGIPFFQVIGNHDMNLDARTDDGSAEKFKELFGPTYYSFNRGEIHYVVLDDVFFIGTAKKYIGYLTERQLAWLEQDLANVKPGSTVVVNVHIPVYTHQHRRNKEKEEPMGGVVANRRELYRILKPYQAHIMSGHTHFNEKVFEGENIIEHVHGTVCGAWWTGPICFDGTPSGYGVYEVNGSDVQWYYKPTGFGKEHQLRIYPVGAVPEKPEHLAVNVWNWDQAWKVEWFEDGKKMGEMQREIALDPLSVELHAGTAKPAKHKWVEPQLTDHLFFAKPSASAERLTVQVTDRFQNIFKEEVRLKDLKLSQR</sequence>
<feature type="domain" description="Calcineurin-like phosphoesterase N-terminal" evidence="3">
    <location>
        <begin position="48"/>
        <end position="124"/>
    </location>
</feature>
<dbReference type="InterPro" id="IPR032285">
    <property type="entry name" value="Metallophos_N"/>
</dbReference>
<dbReference type="InterPro" id="IPR029052">
    <property type="entry name" value="Metallo-depent_PP-like"/>
</dbReference>
<name>A0A239HF17_9BACT</name>
<evidence type="ECO:0000259" key="1">
    <source>
        <dbReference type="Pfam" id="PF00149"/>
    </source>
</evidence>
<dbReference type="PANTHER" id="PTHR43143:SF1">
    <property type="entry name" value="SERINE_THREONINE-PROTEIN PHOSPHATASE CPPED1"/>
    <property type="match status" value="1"/>
</dbReference>
<accession>A0A239HF17</accession>
<evidence type="ECO:0000313" key="5">
    <source>
        <dbReference type="Proteomes" id="UP000198432"/>
    </source>
</evidence>
<proteinExistence type="predicted"/>
<feature type="domain" description="Calcineurin-like phosphoesterase C-terminal" evidence="2">
    <location>
        <begin position="348"/>
        <end position="495"/>
    </location>
</feature>
<dbReference type="AlphaFoldDB" id="A0A239HF17"/>
<dbReference type="Proteomes" id="UP000198432">
    <property type="component" value="Unassembled WGS sequence"/>
</dbReference>
<reference evidence="5" key="1">
    <citation type="submission" date="2017-06" db="EMBL/GenBank/DDBJ databases">
        <authorList>
            <person name="Varghese N."/>
            <person name="Submissions S."/>
        </authorList>
    </citation>
    <scope>NUCLEOTIDE SEQUENCE [LARGE SCALE GENOMIC DNA]</scope>
    <source>
        <strain evidence="5">NKM1</strain>
    </source>
</reference>
<dbReference type="Pfam" id="PF00149">
    <property type="entry name" value="Metallophos"/>
    <property type="match status" value="1"/>
</dbReference>
<dbReference type="PROSITE" id="PS51318">
    <property type="entry name" value="TAT"/>
    <property type="match status" value="1"/>
</dbReference>
<evidence type="ECO:0000259" key="3">
    <source>
        <dbReference type="Pfam" id="PF16371"/>
    </source>
</evidence>
<dbReference type="PANTHER" id="PTHR43143">
    <property type="entry name" value="METALLOPHOSPHOESTERASE, CALCINEURIN SUPERFAMILY"/>
    <property type="match status" value="1"/>
</dbReference>